<dbReference type="Proteomes" id="UP001234343">
    <property type="component" value="Unassembled WGS sequence"/>
</dbReference>
<accession>A0ABT7SUG7</accession>
<dbReference type="RefSeq" id="WP_289363937.1">
    <property type="nucleotide sequence ID" value="NZ_JAUCBP010000006.1"/>
</dbReference>
<feature type="signal peptide" evidence="1">
    <location>
        <begin position="1"/>
        <end position="19"/>
    </location>
</feature>
<evidence type="ECO:0008006" key="4">
    <source>
        <dbReference type="Google" id="ProtNLM"/>
    </source>
</evidence>
<evidence type="ECO:0000313" key="3">
    <source>
        <dbReference type="Proteomes" id="UP001234343"/>
    </source>
</evidence>
<evidence type="ECO:0000256" key="1">
    <source>
        <dbReference type="SAM" id="SignalP"/>
    </source>
</evidence>
<gene>
    <name evidence="2" type="ORF">QTP81_04220</name>
</gene>
<dbReference type="EMBL" id="JAUCBP010000006">
    <property type="protein sequence ID" value="MDM7859805.1"/>
    <property type="molecule type" value="Genomic_DNA"/>
</dbReference>
<evidence type="ECO:0000313" key="2">
    <source>
        <dbReference type="EMBL" id="MDM7859805.1"/>
    </source>
</evidence>
<proteinExistence type="predicted"/>
<protein>
    <recommendedName>
        <fullName evidence="4">TonB C-terminal domain-containing protein</fullName>
    </recommendedName>
</protein>
<keyword evidence="3" id="KW-1185">Reference proteome</keyword>
<feature type="chain" id="PRO_5046115998" description="TonB C-terminal domain-containing protein" evidence="1">
    <location>
        <begin position="20"/>
        <end position="102"/>
    </location>
</feature>
<name>A0ABT7SUG7_9ALTE</name>
<comment type="caution">
    <text evidence="2">The sequence shown here is derived from an EMBL/GenBank/DDBJ whole genome shotgun (WGS) entry which is preliminary data.</text>
</comment>
<reference evidence="2 3" key="1">
    <citation type="submission" date="2023-06" db="EMBL/GenBank/DDBJ databases">
        <title>Alteromonas sp. ASW11-36 isolated from intertidal sand.</title>
        <authorList>
            <person name="Li Y."/>
        </authorList>
    </citation>
    <scope>NUCLEOTIDE SEQUENCE [LARGE SCALE GENOMIC DNA]</scope>
    <source>
        <strain evidence="2 3">ASW11-36</strain>
    </source>
</reference>
<keyword evidence="1" id="KW-0732">Signal</keyword>
<sequence>MITTFIALNLLLLTFSSQAEDRRYPKEFENEITSLKMAVKRLVAKGFEKALKAHVHLPDKHTPFIARVSIQFSPSGSILSMRVTTTPHNVANQTAIEQGIRR</sequence>
<organism evidence="2 3">
    <name type="scientific">Alteromonas arenosi</name>
    <dbReference type="NCBI Taxonomy" id="3055817"/>
    <lineage>
        <taxon>Bacteria</taxon>
        <taxon>Pseudomonadati</taxon>
        <taxon>Pseudomonadota</taxon>
        <taxon>Gammaproteobacteria</taxon>
        <taxon>Alteromonadales</taxon>
        <taxon>Alteromonadaceae</taxon>
        <taxon>Alteromonas/Salinimonas group</taxon>
        <taxon>Alteromonas</taxon>
    </lineage>
</organism>